<keyword evidence="7" id="KW-0436">Ligase</keyword>
<feature type="transmembrane region" description="Helical" evidence="5">
    <location>
        <begin position="369"/>
        <end position="387"/>
    </location>
</feature>
<keyword evidence="8" id="KW-1185">Reference proteome</keyword>
<keyword evidence="4 5" id="KW-0472">Membrane</keyword>
<dbReference type="InterPro" id="IPR051533">
    <property type="entry name" value="WaaL-like"/>
</dbReference>
<name>A0A1I4BPY7_9HYPH</name>
<dbReference type="PANTHER" id="PTHR37422:SF21">
    <property type="entry name" value="EXOQ-LIKE PROTEIN"/>
    <property type="match status" value="1"/>
</dbReference>
<feature type="transmembrane region" description="Helical" evidence="5">
    <location>
        <begin position="337"/>
        <end position="357"/>
    </location>
</feature>
<dbReference type="Pfam" id="PF04932">
    <property type="entry name" value="Wzy_C"/>
    <property type="match status" value="1"/>
</dbReference>
<dbReference type="InterPro" id="IPR007016">
    <property type="entry name" value="O-antigen_ligase-rel_domated"/>
</dbReference>
<evidence type="ECO:0000313" key="7">
    <source>
        <dbReference type="EMBL" id="SFK70888.1"/>
    </source>
</evidence>
<organism evidence="7 8">
    <name type="scientific">Pseudovibrio ascidiaceicola</name>
    <dbReference type="NCBI Taxonomy" id="285279"/>
    <lineage>
        <taxon>Bacteria</taxon>
        <taxon>Pseudomonadati</taxon>
        <taxon>Pseudomonadota</taxon>
        <taxon>Alphaproteobacteria</taxon>
        <taxon>Hyphomicrobiales</taxon>
        <taxon>Stappiaceae</taxon>
        <taxon>Pseudovibrio</taxon>
    </lineage>
</organism>
<feature type="transmembrane region" description="Helical" evidence="5">
    <location>
        <begin position="51"/>
        <end position="69"/>
    </location>
</feature>
<gene>
    <name evidence="7" type="ORF">SAMN04488518_10890</name>
</gene>
<keyword evidence="3 5" id="KW-1133">Transmembrane helix</keyword>
<comment type="caution">
    <text evidence="7">The sequence shown here is derived from an EMBL/GenBank/DDBJ whole genome shotgun (WGS) entry which is preliminary data.</text>
</comment>
<feature type="transmembrane region" description="Helical" evidence="5">
    <location>
        <begin position="176"/>
        <end position="193"/>
    </location>
</feature>
<dbReference type="RefSeq" id="WP_208860423.1">
    <property type="nucleotide sequence ID" value="NZ_FOSK01000008.1"/>
</dbReference>
<dbReference type="Proteomes" id="UP000199598">
    <property type="component" value="Unassembled WGS sequence"/>
</dbReference>
<accession>A0A1I4BPY7</accession>
<evidence type="ECO:0000259" key="6">
    <source>
        <dbReference type="Pfam" id="PF04932"/>
    </source>
</evidence>
<evidence type="ECO:0000256" key="3">
    <source>
        <dbReference type="ARBA" id="ARBA00022989"/>
    </source>
</evidence>
<feature type="transmembrane region" description="Helical" evidence="5">
    <location>
        <begin position="393"/>
        <end position="412"/>
    </location>
</feature>
<comment type="subcellular location">
    <subcellularLocation>
        <location evidence="1">Membrane</location>
        <topology evidence="1">Multi-pass membrane protein</topology>
    </subcellularLocation>
</comment>
<feature type="transmembrane region" description="Helical" evidence="5">
    <location>
        <begin position="251"/>
        <end position="271"/>
    </location>
</feature>
<sequence length="422" mass="47070">MTDLSRPHDAIRNTRPFWYVPLTIGTETIARALLFLTASVSALVIIEPAPYDLLIALLLVGWSFFGLELRKDILPLLILLCFYIAGGILALPAAADTKEATIFYAVTVFLAFSSFLYAATLSAKIERIDIIEKGYLLAALFATLLAIAGYFNAFPGAYDQFTLYGRAKGTFKDPNVYGPFLLLPTLLITYDILTKPLRENIFKSGALLILLLGAFLSFSRAAWGMTLGGALMVFLLVFINERRSIPRMKLLGILGFAGVGLIIALFAILSIESISEMFTLRAKLVQDYDGARLGRFGRWGEGFTLVTERPFGLGVGGFNSIFPEDEHNAYLKAFTTYGWLGGLSYLTLVFWTLIKALPLVFKPRPWQKYIICTYVAFLLHACVSFIIDTDHWRHYFLLLGILWAIIAAESGISRYRRFPPAQ</sequence>
<dbReference type="GO" id="GO:0016874">
    <property type="term" value="F:ligase activity"/>
    <property type="evidence" value="ECO:0007669"/>
    <property type="project" value="UniProtKB-KW"/>
</dbReference>
<evidence type="ECO:0000256" key="2">
    <source>
        <dbReference type="ARBA" id="ARBA00022692"/>
    </source>
</evidence>
<feature type="transmembrane region" description="Helical" evidence="5">
    <location>
        <begin position="222"/>
        <end position="239"/>
    </location>
</feature>
<feature type="transmembrane region" description="Helical" evidence="5">
    <location>
        <begin position="200"/>
        <end position="216"/>
    </location>
</feature>
<reference evidence="7 8" key="1">
    <citation type="submission" date="2016-10" db="EMBL/GenBank/DDBJ databases">
        <authorList>
            <person name="Varghese N."/>
            <person name="Submissions S."/>
        </authorList>
    </citation>
    <scope>NUCLEOTIDE SEQUENCE [LARGE SCALE GENOMIC DNA]</scope>
    <source>
        <strain evidence="7 8">DSM 16392</strain>
    </source>
</reference>
<feature type="transmembrane region" description="Helical" evidence="5">
    <location>
        <begin position="101"/>
        <end position="123"/>
    </location>
</feature>
<evidence type="ECO:0000256" key="5">
    <source>
        <dbReference type="SAM" id="Phobius"/>
    </source>
</evidence>
<dbReference type="EMBL" id="FOSK01000008">
    <property type="protein sequence ID" value="SFK70888.1"/>
    <property type="molecule type" value="Genomic_DNA"/>
</dbReference>
<proteinExistence type="predicted"/>
<keyword evidence="2 5" id="KW-0812">Transmembrane</keyword>
<feature type="transmembrane region" description="Helical" evidence="5">
    <location>
        <begin position="76"/>
        <end position="95"/>
    </location>
</feature>
<evidence type="ECO:0000313" key="8">
    <source>
        <dbReference type="Proteomes" id="UP000199598"/>
    </source>
</evidence>
<feature type="transmembrane region" description="Helical" evidence="5">
    <location>
        <begin position="135"/>
        <end position="156"/>
    </location>
</feature>
<feature type="transmembrane region" description="Helical" evidence="5">
    <location>
        <begin position="20"/>
        <end position="45"/>
    </location>
</feature>
<dbReference type="PANTHER" id="PTHR37422">
    <property type="entry name" value="TEICHURONIC ACID BIOSYNTHESIS PROTEIN TUAE"/>
    <property type="match status" value="1"/>
</dbReference>
<evidence type="ECO:0000256" key="4">
    <source>
        <dbReference type="ARBA" id="ARBA00023136"/>
    </source>
</evidence>
<evidence type="ECO:0000256" key="1">
    <source>
        <dbReference type="ARBA" id="ARBA00004141"/>
    </source>
</evidence>
<feature type="domain" description="O-antigen ligase-related" evidence="6">
    <location>
        <begin position="206"/>
        <end position="346"/>
    </location>
</feature>
<protein>
    <submittedName>
        <fullName evidence="7">O-antigen ligase like membrane protein</fullName>
    </submittedName>
</protein>